<sequence length="97" mass="11200">MDLQAFRDSIAKSQPPAGLSPALQALWWDAKGDWDKAHERAQLRDDTACMRVHAYLHRKEGDQSNAEYWYRRCDAVPSTLTLDAEWQEVALELLRQS</sequence>
<dbReference type="AlphaFoldDB" id="A0A1R3V900"/>
<dbReference type="RefSeq" id="WP_077378558.1">
    <property type="nucleotide sequence ID" value="NZ_FTPD01000016.1"/>
</dbReference>
<accession>A0A1R3V900</accession>
<reference evidence="2" key="1">
    <citation type="submission" date="2017-01" db="EMBL/GenBank/DDBJ databases">
        <authorList>
            <person name="Brunel B."/>
        </authorList>
    </citation>
    <scope>NUCLEOTIDE SEQUENCE [LARGE SCALE GENOMIC DNA]</scope>
</reference>
<name>A0A1R3V900_9HYPH</name>
<gene>
    <name evidence="1" type="ORF">BQ8794_230060</name>
</gene>
<organism evidence="1 2">
    <name type="scientific">Mesorhizobium prunaredense</name>
    <dbReference type="NCBI Taxonomy" id="1631249"/>
    <lineage>
        <taxon>Bacteria</taxon>
        <taxon>Pseudomonadati</taxon>
        <taxon>Pseudomonadota</taxon>
        <taxon>Alphaproteobacteria</taxon>
        <taxon>Hyphomicrobiales</taxon>
        <taxon>Phyllobacteriaceae</taxon>
        <taxon>Mesorhizobium</taxon>
    </lineage>
</organism>
<proteinExistence type="predicted"/>
<dbReference type="EMBL" id="FTPD01000016">
    <property type="protein sequence ID" value="SIT55750.1"/>
    <property type="molecule type" value="Genomic_DNA"/>
</dbReference>
<evidence type="ECO:0000313" key="2">
    <source>
        <dbReference type="Proteomes" id="UP000188388"/>
    </source>
</evidence>
<protein>
    <submittedName>
        <fullName evidence="1">Uncharacterized protein</fullName>
    </submittedName>
</protein>
<dbReference type="Proteomes" id="UP000188388">
    <property type="component" value="Unassembled WGS sequence"/>
</dbReference>
<keyword evidence="2" id="KW-1185">Reference proteome</keyword>
<dbReference type="STRING" id="1631249.BQ8794_230060"/>
<evidence type="ECO:0000313" key="1">
    <source>
        <dbReference type="EMBL" id="SIT55750.1"/>
    </source>
</evidence>